<dbReference type="SUPFAM" id="SSF56059">
    <property type="entry name" value="Glutathione synthetase ATP-binding domain-like"/>
    <property type="match status" value="1"/>
</dbReference>
<protein>
    <submittedName>
        <fullName evidence="5">ATP-grasp domain-containing protein</fullName>
    </submittedName>
</protein>
<dbReference type="PANTHER" id="PTHR43585">
    <property type="entry name" value="FUMIPYRROLE BIOSYNTHESIS PROTEIN C"/>
    <property type="match status" value="1"/>
</dbReference>
<dbReference type="EMBL" id="CP104213">
    <property type="protein sequence ID" value="UWX63980.1"/>
    <property type="molecule type" value="Genomic_DNA"/>
</dbReference>
<feature type="domain" description="Carbamoyl phosphate synthase ATP-binding" evidence="4">
    <location>
        <begin position="283"/>
        <end position="290"/>
    </location>
</feature>
<dbReference type="InterPro" id="IPR011226">
    <property type="entry name" value="ATP-grasp_fam"/>
</dbReference>
<keyword evidence="1" id="KW-0436">Ligase</keyword>
<keyword evidence="3" id="KW-0067">ATP-binding</keyword>
<organism evidence="5 6">
    <name type="scientific">Deinococcus rubellus</name>
    <dbReference type="NCBI Taxonomy" id="1889240"/>
    <lineage>
        <taxon>Bacteria</taxon>
        <taxon>Thermotogati</taxon>
        <taxon>Deinococcota</taxon>
        <taxon>Deinococci</taxon>
        <taxon>Deinococcales</taxon>
        <taxon>Deinococcaceae</taxon>
        <taxon>Deinococcus</taxon>
    </lineage>
</organism>
<accession>A0ABY5YFW8</accession>
<evidence type="ECO:0000256" key="1">
    <source>
        <dbReference type="ARBA" id="ARBA00022598"/>
    </source>
</evidence>
<dbReference type="PROSITE" id="PS00867">
    <property type="entry name" value="CPSASE_2"/>
    <property type="match status" value="1"/>
</dbReference>
<evidence type="ECO:0000256" key="2">
    <source>
        <dbReference type="ARBA" id="ARBA00022741"/>
    </source>
</evidence>
<dbReference type="Gene3D" id="3.40.50.20">
    <property type="match status" value="1"/>
</dbReference>
<reference evidence="5" key="1">
    <citation type="submission" date="2022-09" db="EMBL/GenBank/DDBJ databases">
        <title>genome sequence of Deinococcus rubellus.</title>
        <authorList>
            <person name="Srinivasan S."/>
        </authorList>
    </citation>
    <scope>NUCLEOTIDE SEQUENCE</scope>
    <source>
        <strain evidence="5">Ant6</strain>
    </source>
</reference>
<evidence type="ECO:0000256" key="3">
    <source>
        <dbReference type="ARBA" id="ARBA00022840"/>
    </source>
</evidence>
<keyword evidence="2" id="KW-0547">Nucleotide-binding</keyword>
<gene>
    <name evidence="5" type="ORF">N0D28_14870</name>
</gene>
<sequence>MPSPLPTVWFTKNINPTLHRVRQVAQSGRYRVLASHTSTDASYLGAAHQGFTEPTPIEERAYLNYLLEKVQENGVQAIVGGRFAALLARHRAELEALGCHLIVPSADPDSYGLCEDKARFYQVFSGRIPMPETRAVRDWAALEDAARELEARHGSACFKPARGIFGIGFRILSQGGDLKHFLGGNNLRMSYAAAELLFRNQALPNMLVMETLPGHEYSIDALARGGELLTGVIRRKVGGLGNVQVAVDLPQLREWTALLARELQMDGLFNAQFKEDTAGVPRLLEVNARASGGLPISAALSGLPLGLLEVDSHFGAALGDLSFAPGRRVTDTQEVVELPVGLN</sequence>
<keyword evidence="6" id="KW-1185">Reference proteome</keyword>
<dbReference type="PANTHER" id="PTHR43585:SF2">
    <property type="entry name" value="ATP-GRASP ENZYME FSQD"/>
    <property type="match status" value="1"/>
</dbReference>
<proteinExistence type="predicted"/>
<dbReference type="RefSeq" id="WP_260560256.1">
    <property type="nucleotide sequence ID" value="NZ_BAABEC010000020.1"/>
</dbReference>
<dbReference type="InterPro" id="IPR005479">
    <property type="entry name" value="CPAse_ATP-bd"/>
</dbReference>
<dbReference type="InterPro" id="IPR052032">
    <property type="entry name" value="ATP-dep_AA_Ligase"/>
</dbReference>
<evidence type="ECO:0000259" key="4">
    <source>
        <dbReference type="PROSITE" id="PS00867"/>
    </source>
</evidence>
<evidence type="ECO:0000313" key="5">
    <source>
        <dbReference type="EMBL" id="UWX63980.1"/>
    </source>
</evidence>
<name>A0ABY5YFW8_9DEIO</name>
<dbReference type="Gene3D" id="3.30.470.20">
    <property type="entry name" value="ATP-grasp fold, B domain"/>
    <property type="match status" value="1"/>
</dbReference>
<dbReference type="Proteomes" id="UP001060261">
    <property type="component" value="Chromosome"/>
</dbReference>
<dbReference type="PIRSF" id="PIRSF029120">
    <property type="entry name" value="UCP029120"/>
    <property type="match status" value="1"/>
</dbReference>
<dbReference type="Pfam" id="PF15632">
    <property type="entry name" value="ATPgrasp_Ter"/>
    <property type="match status" value="1"/>
</dbReference>
<evidence type="ECO:0000313" key="6">
    <source>
        <dbReference type="Proteomes" id="UP001060261"/>
    </source>
</evidence>